<dbReference type="Gene3D" id="1.20.1260.10">
    <property type="match status" value="1"/>
</dbReference>
<dbReference type="PANTHER" id="PTHR38593:SF1">
    <property type="entry name" value="BLR2558 PROTEIN"/>
    <property type="match status" value="1"/>
</dbReference>
<dbReference type="Proteomes" id="UP001596203">
    <property type="component" value="Unassembled WGS sequence"/>
</dbReference>
<dbReference type="Pfam" id="PF13628">
    <property type="entry name" value="DUF4142"/>
    <property type="match status" value="1"/>
</dbReference>
<evidence type="ECO:0000313" key="4">
    <source>
        <dbReference type="Proteomes" id="UP001596203"/>
    </source>
</evidence>
<name>A0ABW1KN67_9ACTN</name>
<keyword evidence="1" id="KW-0812">Transmembrane</keyword>
<proteinExistence type="predicted"/>
<protein>
    <submittedName>
        <fullName evidence="3">DUF4142 domain-containing protein</fullName>
    </submittedName>
</protein>
<feature type="domain" description="DUF4142" evidence="2">
    <location>
        <begin position="45"/>
        <end position="175"/>
    </location>
</feature>
<keyword evidence="4" id="KW-1185">Reference proteome</keyword>
<accession>A0ABW1KN67</accession>
<dbReference type="RefSeq" id="WP_377432517.1">
    <property type="nucleotide sequence ID" value="NZ_JBHSPR010000068.1"/>
</dbReference>
<keyword evidence="1" id="KW-1133">Transmembrane helix</keyword>
<dbReference type="InterPro" id="IPR025419">
    <property type="entry name" value="DUF4142"/>
</dbReference>
<evidence type="ECO:0000259" key="2">
    <source>
        <dbReference type="Pfam" id="PF13628"/>
    </source>
</evidence>
<organism evidence="3 4">
    <name type="scientific">Plantactinospora solaniradicis</name>
    <dbReference type="NCBI Taxonomy" id="1723736"/>
    <lineage>
        <taxon>Bacteria</taxon>
        <taxon>Bacillati</taxon>
        <taxon>Actinomycetota</taxon>
        <taxon>Actinomycetes</taxon>
        <taxon>Micromonosporales</taxon>
        <taxon>Micromonosporaceae</taxon>
        <taxon>Plantactinospora</taxon>
    </lineage>
</organism>
<evidence type="ECO:0000256" key="1">
    <source>
        <dbReference type="SAM" id="Phobius"/>
    </source>
</evidence>
<feature type="transmembrane region" description="Helical" evidence="1">
    <location>
        <begin position="219"/>
        <end position="239"/>
    </location>
</feature>
<dbReference type="PANTHER" id="PTHR38593">
    <property type="entry name" value="BLR2558 PROTEIN"/>
    <property type="match status" value="1"/>
</dbReference>
<evidence type="ECO:0000313" key="3">
    <source>
        <dbReference type="EMBL" id="MFC6022741.1"/>
    </source>
</evidence>
<gene>
    <name evidence="3" type="ORF">ACFP2T_42125</name>
</gene>
<keyword evidence="1" id="KW-0472">Membrane</keyword>
<dbReference type="InterPro" id="IPR012347">
    <property type="entry name" value="Ferritin-like"/>
</dbReference>
<sequence length="242" mass="25272">MATARSAVKATRRTAALLAGLVVGLLVLPGVGMAAPAGPTQLGATDMALLNGVRLAGLWEMPAGQMAAEKGNNKRVREVGAEIAKQHDELDQLTVDAANKLGVQLPAEPSAQQKGWLTEMTNASGDRFDRIFVDRLRAAHGAIFPVIGAVRSGTRNETVRTLAEQANGFVMTHMTLLESTGLVRYSELPPVTMPVAPDNSLVANAKANAEFGTGLNTTVIWAVLLGAVALGGIATIRVFRGG</sequence>
<dbReference type="EMBL" id="JBHSPR010000068">
    <property type="protein sequence ID" value="MFC6022741.1"/>
    <property type="molecule type" value="Genomic_DNA"/>
</dbReference>
<comment type="caution">
    <text evidence="3">The sequence shown here is derived from an EMBL/GenBank/DDBJ whole genome shotgun (WGS) entry which is preliminary data.</text>
</comment>
<reference evidence="4" key="1">
    <citation type="journal article" date="2019" name="Int. J. Syst. Evol. Microbiol.">
        <title>The Global Catalogue of Microorganisms (GCM) 10K type strain sequencing project: providing services to taxonomists for standard genome sequencing and annotation.</title>
        <authorList>
            <consortium name="The Broad Institute Genomics Platform"/>
            <consortium name="The Broad Institute Genome Sequencing Center for Infectious Disease"/>
            <person name="Wu L."/>
            <person name="Ma J."/>
        </authorList>
    </citation>
    <scope>NUCLEOTIDE SEQUENCE [LARGE SCALE GENOMIC DNA]</scope>
    <source>
        <strain evidence="4">ZS-35-S2</strain>
    </source>
</reference>